<reference evidence="1 2" key="1">
    <citation type="submission" date="2009-04" db="EMBL/GenBank/DDBJ databases">
        <authorList>
            <person name="Qin X."/>
            <person name="Bachman B."/>
            <person name="Battles P."/>
            <person name="Bell A."/>
            <person name="Bess C."/>
            <person name="Bickham C."/>
            <person name="Chaboub L."/>
            <person name="Chen D."/>
            <person name="Coyle M."/>
            <person name="Deiros D.R."/>
            <person name="Dinh H."/>
            <person name="Forbes L."/>
            <person name="Fowler G."/>
            <person name="Francisco L."/>
            <person name="Fu Q."/>
            <person name="Gubbala S."/>
            <person name="Hale W."/>
            <person name="Han Y."/>
            <person name="Hemphill L."/>
            <person name="Highlander S.K."/>
            <person name="Hirani K."/>
            <person name="Hogues M."/>
            <person name="Jackson L."/>
            <person name="Jakkamsetti A."/>
            <person name="Javaid M."/>
            <person name="Jiang H."/>
            <person name="Korchina V."/>
            <person name="Kovar C."/>
            <person name="Lara F."/>
            <person name="Lee S."/>
            <person name="Mata R."/>
            <person name="Mathew T."/>
            <person name="Moen C."/>
            <person name="Morales K."/>
            <person name="Munidasa M."/>
            <person name="Nazareth L."/>
            <person name="Ngo R."/>
            <person name="Nguyen L."/>
            <person name="Okwuonu G."/>
            <person name="Ongeri F."/>
            <person name="Patil S."/>
            <person name="Petrosino J."/>
            <person name="Pham C."/>
            <person name="Pham P."/>
            <person name="Pu L.-L."/>
            <person name="Puazo M."/>
            <person name="Raj R."/>
            <person name="Reid J."/>
            <person name="Rouhana J."/>
            <person name="Saada N."/>
            <person name="Shang Y."/>
            <person name="Simmons D."/>
            <person name="Thornton R."/>
            <person name="Warren J."/>
            <person name="Weissenberger G."/>
            <person name="Zhang J."/>
            <person name="Zhang L."/>
            <person name="Zhou C."/>
            <person name="Zhu D."/>
            <person name="Muzny D."/>
            <person name="Worley K."/>
            <person name="Gibbs R."/>
        </authorList>
    </citation>
    <scope>NUCLEOTIDE SEQUENCE [LARGE SCALE GENOMIC DNA]</scope>
    <source>
        <strain evidence="1 2">ATCC 33313</strain>
    </source>
</reference>
<dbReference type="HOGENOM" id="CLU_1989923_0_0_9"/>
<name>C5R875_WEIPA</name>
<proteinExistence type="predicted"/>
<evidence type="ECO:0000313" key="2">
    <source>
        <dbReference type="Proteomes" id="UP000004528"/>
    </source>
</evidence>
<protein>
    <submittedName>
        <fullName evidence="1">Putative phage head-tail adaptor</fullName>
    </submittedName>
</protein>
<gene>
    <name evidence="1" type="ORF">HMPREF0877_0170</name>
</gene>
<organism evidence="1 2">
    <name type="scientific">Weissella paramesenteroides ATCC 33313</name>
    <dbReference type="NCBI Taxonomy" id="585506"/>
    <lineage>
        <taxon>Bacteria</taxon>
        <taxon>Bacillati</taxon>
        <taxon>Bacillota</taxon>
        <taxon>Bacilli</taxon>
        <taxon>Lactobacillales</taxon>
        <taxon>Lactobacillaceae</taxon>
        <taxon>Weissella</taxon>
    </lineage>
</organism>
<comment type="caution">
    <text evidence="1">The sequence shown here is derived from an EMBL/GenBank/DDBJ whole genome shotgun (WGS) entry which is preliminary data.</text>
</comment>
<dbReference type="RefSeq" id="WP_002829098.1">
    <property type="nucleotide sequence ID" value="NZ_GG697136.1"/>
</dbReference>
<dbReference type="AlphaFoldDB" id="C5R875"/>
<dbReference type="STRING" id="585506.HMPREF0877_0170"/>
<evidence type="ECO:0000313" key="1">
    <source>
        <dbReference type="EMBL" id="EER75659.1"/>
    </source>
</evidence>
<keyword evidence="2" id="KW-1185">Reference proteome</keyword>
<accession>C5R875</accession>
<sequence>MARLQKYVELPRFNQKITFGHYQSHEDQDGIVRQEFVKDFFLWTSPYRILYHEQVGNEGPNQQEDQVYAIKDQGKVHINMLAHIDDIEYVVVRVSPWGDLRDPRGYDLLTLQRGNGVNRTYRNAGGT</sequence>
<dbReference type="EMBL" id="ACKU01000004">
    <property type="protein sequence ID" value="EER75659.1"/>
    <property type="molecule type" value="Genomic_DNA"/>
</dbReference>
<dbReference type="Proteomes" id="UP000004528">
    <property type="component" value="Unassembled WGS sequence"/>
</dbReference>